<dbReference type="OrthoDB" id="7836448at2"/>
<evidence type="ECO:0000256" key="4">
    <source>
        <dbReference type="ARBA" id="ARBA00023136"/>
    </source>
</evidence>
<comment type="caution">
    <text evidence="7">The sequence shown here is derived from an EMBL/GenBank/DDBJ whole genome shotgun (WGS) entry which is preliminary data.</text>
</comment>
<feature type="domain" description="Peptidase S54 rhomboid" evidence="6">
    <location>
        <begin position="83"/>
        <end position="224"/>
    </location>
</feature>
<dbReference type="GO" id="GO:0006508">
    <property type="term" value="P:proteolysis"/>
    <property type="evidence" value="ECO:0007669"/>
    <property type="project" value="UniProtKB-KW"/>
</dbReference>
<gene>
    <name evidence="7" type="ORF">DDE23_07010</name>
</gene>
<reference evidence="7 8" key="1">
    <citation type="journal article" date="2011" name="Syst. Appl. Microbiol.">
        <title>Defluviimonas denitrificans gen. nov., sp. nov., and Pararhodobacter aggregans gen. nov., sp. nov., non-phototrophic Rhodobacteraceae from the biofilter of a marine aquaculture.</title>
        <authorList>
            <person name="Foesel B.U."/>
            <person name="Drake H.L."/>
            <person name="Schramm A."/>
        </authorList>
    </citation>
    <scope>NUCLEOTIDE SEQUENCE [LARGE SCALE GENOMIC DNA]</scope>
    <source>
        <strain evidence="7 8">D1-19</strain>
    </source>
</reference>
<keyword evidence="7" id="KW-0645">Protease</keyword>
<dbReference type="InterPro" id="IPR035952">
    <property type="entry name" value="Rhomboid-like_sf"/>
</dbReference>
<evidence type="ECO:0000313" key="8">
    <source>
        <dbReference type="Proteomes" id="UP000244810"/>
    </source>
</evidence>
<keyword evidence="8" id="KW-1185">Reference proteome</keyword>
<evidence type="ECO:0000256" key="5">
    <source>
        <dbReference type="SAM" id="Phobius"/>
    </source>
</evidence>
<dbReference type="EMBL" id="QDDR01000003">
    <property type="protein sequence ID" value="PVE47887.1"/>
    <property type="molecule type" value="Genomic_DNA"/>
</dbReference>
<feature type="transmembrane region" description="Helical" evidence="5">
    <location>
        <begin position="123"/>
        <end position="141"/>
    </location>
</feature>
<feature type="transmembrane region" description="Helical" evidence="5">
    <location>
        <begin position="206"/>
        <end position="225"/>
    </location>
</feature>
<keyword evidence="3 5" id="KW-1133">Transmembrane helix</keyword>
<dbReference type="Proteomes" id="UP000244810">
    <property type="component" value="Unassembled WGS sequence"/>
</dbReference>
<protein>
    <submittedName>
        <fullName evidence="7">Rhomboid family intramembrane serine protease</fullName>
    </submittedName>
</protein>
<keyword evidence="4 5" id="KW-0472">Membrane</keyword>
<feature type="transmembrane region" description="Helical" evidence="5">
    <location>
        <begin position="21"/>
        <end position="42"/>
    </location>
</feature>
<feature type="transmembrane region" description="Helical" evidence="5">
    <location>
        <begin position="87"/>
        <end position="111"/>
    </location>
</feature>
<dbReference type="Pfam" id="PF01694">
    <property type="entry name" value="Rhomboid"/>
    <property type="match status" value="1"/>
</dbReference>
<sequence length="238" mass="25725">MSDPDDERLLRDLNSSPINPLPGAVWLLVLVILAVEITLSLAGQGVIGGEQGIGWRVRAIERFAFSSGIQEWMLENRRFPPTHLLRYLSYSVVHGSLMHAVFAVVLLAALGKMVGESFGAIRFLALALVVPVAAAFLFGLVTAQDQLGWLLGAMPMAFALVGAVTWLRWRDAHGDRVKQRRAFALIGVLIGARLAFAMLAETGPAWMAELAAFALGFGASALVLGPGSWQRLRARIRG</sequence>
<dbReference type="AlphaFoldDB" id="A0A2T7UT41"/>
<evidence type="ECO:0000313" key="7">
    <source>
        <dbReference type="EMBL" id="PVE47887.1"/>
    </source>
</evidence>
<organism evidence="7 8">
    <name type="scientific">Pararhodobacter aggregans</name>
    <dbReference type="NCBI Taxonomy" id="404875"/>
    <lineage>
        <taxon>Bacteria</taxon>
        <taxon>Pseudomonadati</taxon>
        <taxon>Pseudomonadota</taxon>
        <taxon>Alphaproteobacteria</taxon>
        <taxon>Rhodobacterales</taxon>
        <taxon>Paracoccaceae</taxon>
        <taxon>Pararhodobacter</taxon>
    </lineage>
</organism>
<evidence type="ECO:0000259" key="6">
    <source>
        <dbReference type="Pfam" id="PF01694"/>
    </source>
</evidence>
<name>A0A2T7UT41_9RHOB</name>
<dbReference type="Gene3D" id="1.20.1540.10">
    <property type="entry name" value="Rhomboid-like"/>
    <property type="match status" value="1"/>
</dbReference>
<accession>A0A2T7UT41</accession>
<evidence type="ECO:0000256" key="1">
    <source>
        <dbReference type="ARBA" id="ARBA00004141"/>
    </source>
</evidence>
<dbReference type="GO" id="GO:0016020">
    <property type="term" value="C:membrane"/>
    <property type="evidence" value="ECO:0007669"/>
    <property type="project" value="UniProtKB-SubCell"/>
</dbReference>
<dbReference type="SUPFAM" id="SSF144091">
    <property type="entry name" value="Rhomboid-like"/>
    <property type="match status" value="1"/>
</dbReference>
<keyword evidence="7" id="KW-0378">Hydrolase</keyword>
<comment type="subcellular location">
    <subcellularLocation>
        <location evidence="1">Membrane</location>
        <topology evidence="1">Multi-pass membrane protein</topology>
    </subcellularLocation>
</comment>
<feature type="transmembrane region" description="Helical" evidence="5">
    <location>
        <begin position="147"/>
        <end position="169"/>
    </location>
</feature>
<dbReference type="RefSeq" id="WP_107751260.1">
    <property type="nucleotide sequence ID" value="NZ_QBKF01000004.1"/>
</dbReference>
<dbReference type="GO" id="GO:0004252">
    <property type="term" value="F:serine-type endopeptidase activity"/>
    <property type="evidence" value="ECO:0007669"/>
    <property type="project" value="InterPro"/>
</dbReference>
<evidence type="ECO:0000256" key="3">
    <source>
        <dbReference type="ARBA" id="ARBA00022989"/>
    </source>
</evidence>
<keyword evidence="2 5" id="KW-0812">Transmembrane</keyword>
<feature type="transmembrane region" description="Helical" evidence="5">
    <location>
        <begin position="181"/>
        <end position="200"/>
    </location>
</feature>
<evidence type="ECO:0000256" key="2">
    <source>
        <dbReference type="ARBA" id="ARBA00022692"/>
    </source>
</evidence>
<dbReference type="InterPro" id="IPR022764">
    <property type="entry name" value="Peptidase_S54_rhomboid_dom"/>
</dbReference>
<proteinExistence type="predicted"/>